<evidence type="ECO:0000313" key="3">
    <source>
        <dbReference type="Proteomes" id="UP001187315"/>
    </source>
</evidence>
<dbReference type="AlphaFoldDB" id="A0AA88P1D8"/>
<evidence type="ECO:0000313" key="2">
    <source>
        <dbReference type="EMBL" id="KAK2868290.1"/>
    </source>
</evidence>
<feature type="region of interest" description="Disordered" evidence="1">
    <location>
        <begin position="1"/>
        <end position="79"/>
    </location>
</feature>
<reference evidence="2" key="1">
    <citation type="submission" date="2023-08" db="EMBL/GenBank/DDBJ databases">
        <title>Pelteobagrus vachellii genome.</title>
        <authorList>
            <person name="Liu H."/>
        </authorList>
    </citation>
    <scope>NUCLEOTIDE SEQUENCE</scope>
    <source>
        <strain evidence="2">PRFRI_2022a</strain>
        <tissue evidence="2">Muscle</tissue>
    </source>
</reference>
<comment type="caution">
    <text evidence="2">The sequence shown here is derived from an EMBL/GenBank/DDBJ whole genome shotgun (WGS) entry which is preliminary data.</text>
</comment>
<gene>
    <name evidence="2" type="ORF">Q7C36_000161</name>
</gene>
<evidence type="ECO:0000256" key="1">
    <source>
        <dbReference type="SAM" id="MobiDB-lite"/>
    </source>
</evidence>
<protein>
    <submittedName>
        <fullName evidence="2">Uncharacterized protein</fullName>
    </submittedName>
</protein>
<dbReference type="Proteomes" id="UP001187315">
    <property type="component" value="Unassembled WGS sequence"/>
</dbReference>
<dbReference type="EMBL" id="JAVHJS010000001">
    <property type="protein sequence ID" value="KAK2868290.1"/>
    <property type="molecule type" value="Genomic_DNA"/>
</dbReference>
<keyword evidence="3" id="KW-1185">Reference proteome</keyword>
<sequence length="79" mass="8318">MGSVTSALARTRNTLVKVGSEPPCEANPDPDPHVDGDSGHTRRTSVRGVFPGRRRNKARAKTSAPEVPHAQDGATVMSA</sequence>
<name>A0AA88P1D8_TACVA</name>
<proteinExistence type="predicted"/>
<feature type="compositionally biased region" description="Polar residues" evidence="1">
    <location>
        <begin position="1"/>
        <end position="14"/>
    </location>
</feature>
<feature type="compositionally biased region" description="Basic and acidic residues" evidence="1">
    <location>
        <begin position="30"/>
        <end position="40"/>
    </location>
</feature>
<accession>A0AA88P1D8</accession>
<organism evidence="2 3">
    <name type="scientific">Tachysurus vachellii</name>
    <name type="common">Darkbarbel catfish</name>
    <name type="synonym">Pelteobagrus vachellii</name>
    <dbReference type="NCBI Taxonomy" id="175792"/>
    <lineage>
        <taxon>Eukaryota</taxon>
        <taxon>Metazoa</taxon>
        <taxon>Chordata</taxon>
        <taxon>Craniata</taxon>
        <taxon>Vertebrata</taxon>
        <taxon>Euteleostomi</taxon>
        <taxon>Actinopterygii</taxon>
        <taxon>Neopterygii</taxon>
        <taxon>Teleostei</taxon>
        <taxon>Ostariophysi</taxon>
        <taxon>Siluriformes</taxon>
        <taxon>Bagridae</taxon>
        <taxon>Tachysurus</taxon>
    </lineage>
</organism>